<dbReference type="AlphaFoldDB" id="A0AA85AEC8"/>
<evidence type="ECO:0000313" key="1">
    <source>
        <dbReference type="Proteomes" id="UP000050790"/>
    </source>
</evidence>
<dbReference type="WBParaSite" id="SMRG1_79170.1">
    <property type="protein sequence ID" value="SMRG1_79170.1"/>
    <property type="gene ID" value="SMRG1_79170"/>
</dbReference>
<accession>A0AA85AEC8</accession>
<name>A0AA85AEC8_9TREM</name>
<reference evidence="2" key="1">
    <citation type="submission" date="2023-11" db="UniProtKB">
        <authorList>
            <consortium name="WormBaseParasite"/>
        </authorList>
    </citation>
    <scope>IDENTIFICATION</scope>
</reference>
<protein>
    <submittedName>
        <fullName evidence="2">Uncharacterized protein</fullName>
    </submittedName>
</protein>
<evidence type="ECO:0000313" key="2">
    <source>
        <dbReference type="WBParaSite" id="SMRG1_79170.1"/>
    </source>
</evidence>
<sequence>MTGIKVSVQLRNSKCFICDDIEHIQSVCNTNVHFAATNIRSCNSDSNKLSIYDDHLFLSTISKDSVESYSSSELNETQNSCETTVSNQSTYQISHVIVLDMVFSNDSHISDEIPYKCEENMLSEPNHDRKPDVVLMDADFSNDPLLCNDILNNFEETVSEESNLDVISNIICLHNAFVSCGKLVQCEAQVLNELKFHYNSDDFMSTAVYPYHEVTLNVYSNQCEKYVLNEVTLFITWGYEGPTLFRGGG</sequence>
<dbReference type="Proteomes" id="UP000050790">
    <property type="component" value="Unassembled WGS sequence"/>
</dbReference>
<proteinExistence type="predicted"/>
<organism evidence="1 2">
    <name type="scientific">Schistosoma margrebowiei</name>
    <dbReference type="NCBI Taxonomy" id="48269"/>
    <lineage>
        <taxon>Eukaryota</taxon>
        <taxon>Metazoa</taxon>
        <taxon>Spiralia</taxon>
        <taxon>Lophotrochozoa</taxon>
        <taxon>Platyhelminthes</taxon>
        <taxon>Trematoda</taxon>
        <taxon>Digenea</taxon>
        <taxon>Strigeidida</taxon>
        <taxon>Schistosomatoidea</taxon>
        <taxon>Schistosomatidae</taxon>
        <taxon>Schistosoma</taxon>
    </lineage>
</organism>